<evidence type="ECO:0000256" key="2">
    <source>
        <dbReference type="ARBA" id="ARBA00022741"/>
    </source>
</evidence>
<evidence type="ECO:0000256" key="3">
    <source>
        <dbReference type="ARBA" id="ARBA00022927"/>
    </source>
</evidence>
<dbReference type="GO" id="GO:0000054">
    <property type="term" value="P:ribosomal subunit export from nucleus"/>
    <property type="evidence" value="ECO:0007669"/>
    <property type="project" value="TreeGrafter"/>
</dbReference>
<dbReference type="RefSeq" id="XP_017029151.1">
    <property type="nucleotide sequence ID" value="XM_017173662.3"/>
</dbReference>
<proteinExistence type="predicted"/>
<dbReference type="InterPro" id="IPR002041">
    <property type="entry name" value="Ran_GTPase"/>
</dbReference>
<dbReference type="PANTHER" id="PTHR24071">
    <property type="entry name" value="RAN GTPASE"/>
    <property type="match status" value="1"/>
</dbReference>
<protein>
    <submittedName>
        <fullName evidence="6">GTP-binding nuclear protein Ran-like</fullName>
    </submittedName>
</protein>
<evidence type="ECO:0000256" key="4">
    <source>
        <dbReference type="ARBA" id="ARBA00023134"/>
    </source>
</evidence>
<dbReference type="Proteomes" id="UP001652661">
    <property type="component" value="Chromosome X"/>
</dbReference>
<keyword evidence="3" id="KW-0653">Protein transport</keyword>
<organism evidence="5 6">
    <name type="scientific">Drosophila kikkawai</name>
    <name type="common">Fruit fly</name>
    <dbReference type="NCBI Taxonomy" id="30033"/>
    <lineage>
        <taxon>Eukaryota</taxon>
        <taxon>Metazoa</taxon>
        <taxon>Ecdysozoa</taxon>
        <taxon>Arthropoda</taxon>
        <taxon>Hexapoda</taxon>
        <taxon>Insecta</taxon>
        <taxon>Pterygota</taxon>
        <taxon>Neoptera</taxon>
        <taxon>Endopterygota</taxon>
        <taxon>Diptera</taxon>
        <taxon>Brachycera</taxon>
        <taxon>Muscomorpha</taxon>
        <taxon>Ephydroidea</taxon>
        <taxon>Drosophilidae</taxon>
        <taxon>Drosophila</taxon>
        <taxon>Sophophora</taxon>
    </lineage>
</organism>
<gene>
    <name evidence="6" type="primary">LOC108079355</name>
</gene>
<sequence length="176" mass="19969">MTTKSIRKFTCVLIGDDGQTKNAFEEQLVKGGFPMVEMNEQGLEVRPLVFQTTAGSLLFRVLDATGQQKFKKLSQDQDRVQADCTVIMFENAESDHGALLKKYKDIPTILCGVKKQIKDITKKTKLQYFYNINSQNTNNYEYLFLWLGGQLLGDMQLELLSMIGDELVDKPPMEGD</sequence>
<dbReference type="SMART" id="SM00176">
    <property type="entry name" value="RAN"/>
    <property type="match status" value="1"/>
</dbReference>
<keyword evidence="4" id="KW-0342">GTP-binding</keyword>
<dbReference type="SUPFAM" id="SSF52540">
    <property type="entry name" value="P-loop containing nucleoside triphosphate hydrolases"/>
    <property type="match status" value="1"/>
</dbReference>
<dbReference type="PANTHER" id="PTHR24071:SF0">
    <property type="entry name" value="GTP-BINDING NUCLEAR PROTEIN RAN"/>
    <property type="match status" value="1"/>
</dbReference>
<evidence type="ECO:0000313" key="5">
    <source>
        <dbReference type="Proteomes" id="UP001652661"/>
    </source>
</evidence>
<dbReference type="GO" id="GO:0003924">
    <property type="term" value="F:GTPase activity"/>
    <property type="evidence" value="ECO:0007669"/>
    <property type="project" value="InterPro"/>
</dbReference>
<dbReference type="Gene3D" id="3.40.50.300">
    <property type="entry name" value="P-loop containing nucleotide triphosphate hydrolases"/>
    <property type="match status" value="1"/>
</dbReference>
<dbReference type="AlphaFoldDB" id="A0A6P4J1G3"/>
<dbReference type="Pfam" id="PF00071">
    <property type="entry name" value="Ras"/>
    <property type="match status" value="1"/>
</dbReference>
<dbReference type="GO" id="GO:0006606">
    <property type="term" value="P:protein import into nucleus"/>
    <property type="evidence" value="ECO:0007669"/>
    <property type="project" value="TreeGrafter"/>
</dbReference>
<name>A0A6P4J1G3_DROKI</name>
<dbReference type="InterPro" id="IPR027417">
    <property type="entry name" value="P-loop_NTPase"/>
</dbReference>
<keyword evidence="2" id="KW-0547">Nucleotide-binding</keyword>
<accession>A0A6P4J1G3</accession>
<reference evidence="6" key="1">
    <citation type="submission" date="2025-08" db="UniProtKB">
        <authorList>
            <consortium name="RefSeq"/>
        </authorList>
    </citation>
    <scope>IDENTIFICATION</scope>
    <source>
        <strain evidence="6">14028-0561.14</strain>
        <tissue evidence="6">Whole fly</tissue>
    </source>
</reference>
<evidence type="ECO:0000256" key="1">
    <source>
        <dbReference type="ARBA" id="ARBA00022448"/>
    </source>
</evidence>
<dbReference type="GO" id="GO:0005737">
    <property type="term" value="C:cytoplasm"/>
    <property type="evidence" value="ECO:0007669"/>
    <property type="project" value="TreeGrafter"/>
</dbReference>
<dbReference type="InterPro" id="IPR001806">
    <property type="entry name" value="Small_GTPase"/>
</dbReference>
<dbReference type="GO" id="GO:0005634">
    <property type="term" value="C:nucleus"/>
    <property type="evidence" value="ECO:0007669"/>
    <property type="project" value="TreeGrafter"/>
</dbReference>
<keyword evidence="1" id="KW-0813">Transport</keyword>
<dbReference type="GeneID" id="108079355"/>
<keyword evidence="5" id="KW-1185">Reference proteome</keyword>
<evidence type="ECO:0000313" key="6">
    <source>
        <dbReference type="RefSeq" id="XP_017029151.1"/>
    </source>
</evidence>
<dbReference type="GO" id="GO:0005525">
    <property type="term" value="F:GTP binding"/>
    <property type="evidence" value="ECO:0007669"/>
    <property type="project" value="UniProtKB-KW"/>
</dbReference>